<dbReference type="CDD" id="cd00063">
    <property type="entry name" value="FN3"/>
    <property type="match status" value="1"/>
</dbReference>
<dbReference type="EMBL" id="BAABCA010000004">
    <property type="protein sequence ID" value="GAA4236416.1"/>
    <property type="molecule type" value="Genomic_DNA"/>
</dbReference>
<sequence>MKNSLKYLVVFMCLWQISCSQKTLQISDNNSDSNHLLLSGEWKFNTIYGMGSNPLNIQVQSTDIVIDNTDKINVEVKGKWRVKKEGARGSVFHGNDYLTHNFKENESANNYVRFKPNINKTGYYEALILYPFSSHLTAQININNAGGKTAKYVSQRTNCGQWISLGIYKFNAEDNNYVEITAITDGTVAADAIMFRPIPEDEFLAAKKQPEQVFLSNYNDSEWHNLKVPGHWGMINSYSNYNGLGWYRKEFKLPQNWNANTNEKFRLKFDGVYHVAKVYLNGTYIGKHRGGFTPFEFEVEEYLNFEGSNLLALEVDNSNAVGATWNWGGIIRDVYLLKNNQVRINNQYIHAEPNLEKGTAALKLKVKVENNSDEVKSISITSIISKDGKISELVKTVEIPANKISEVILEEKLEAKNVKLWHFDNPELYNLATTISENETVIDSKENDFGIRKVEVTDSKLLLNGEPVRLGGFNRVSEHRYYGSSEPIEVLEKDVDLMKEAGANFMRIMHGTQNEKLIELCDKKGILIFEEANIRDLTNPEFTAPEYPLAKYWLKGMVERDWNHPSIIGWSVGNELSNHYQYAKTTMDFVRELDPNRLVTCVSNSGQKSFSNRKTDPNTEVDIIMHNMYRWQGKPQEIIDKLRSEWPEKPIFISEYGFDPYPTTSLDGDQQIFTDWNEHWRGKNEFVIGGSLWTFNDYRSGYAATSQEENRVWGLINVWRQKRRMFNRVAKEFSPIKDIKVKNLNLSKNKAEVVIPVRGLDDYPSYALNNYKLEWDFRNTAGKVIEEKFIKLPTINPEDKTWKGEITWSKLPKNLLDLRIRLVSATGYIRYEKVIPFTVPKSPLISSVDLGDTSARVFFEKVPGATEYVVRYKNDKGATVESFKTITNAIEVDSLTNNKEYNFSVIAINDKGESTSPNAIKATPNGKLLAPKIWDAFITDNKVVIGYTSEFEDTFYNIKYGTSKENLDKEFRTNVRGMMTIDIENETEIYFQIQRESNNKSGNWSHIIKASK</sequence>
<keyword evidence="2" id="KW-0378">Hydrolase</keyword>
<dbReference type="PANTHER" id="PTHR42732">
    <property type="entry name" value="BETA-GALACTOSIDASE"/>
    <property type="match status" value="1"/>
</dbReference>
<dbReference type="Proteomes" id="UP001501496">
    <property type="component" value="Unassembled WGS sequence"/>
</dbReference>
<dbReference type="InterPro" id="IPR036116">
    <property type="entry name" value="FN3_sf"/>
</dbReference>
<dbReference type="InterPro" id="IPR008979">
    <property type="entry name" value="Galactose-bd-like_sf"/>
</dbReference>
<dbReference type="InterPro" id="IPR006104">
    <property type="entry name" value="Glyco_hydro_2_N"/>
</dbReference>
<dbReference type="InterPro" id="IPR006101">
    <property type="entry name" value="Glyco_hydro_2"/>
</dbReference>
<accession>A0ABP8CAC0</accession>
<evidence type="ECO:0000256" key="2">
    <source>
        <dbReference type="ARBA" id="ARBA00022801"/>
    </source>
</evidence>
<gene>
    <name evidence="5" type="ORF">GCM10022291_20700</name>
</gene>
<comment type="caution">
    <text evidence="5">The sequence shown here is derived from an EMBL/GenBank/DDBJ whole genome shotgun (WGS) entry which is preliminary data.</text>
</comment>
<dbReference type="SMART" id="SM00060">
    <property type="entry name" value="FN3"/>
    <property type="match status" value="1"/>
</dbReference>
<evidence type="ECO:0000259" key="4">
    <source>
        <dbReference type="PROSITE" id="PS50853"/>
    </source>
</evidence>
<dbReference type="Pfam" id="PF25275">
    <property type="entry name" value="Golvesin_C"/>
    <property type="match status" value="1"/>
</dbReference>
<keyword evidence="6" id="KW-1185">Reference proteome</keyword>
<dbReference type="InterPro" id="IPR017853">
    <property type="entry name" value="GH"/>
</dbReference>
<dbReference type="SUPFAM" id="SSF51445">
    <property type="entry name" value="(Trans)glycosidases"/>
    <property type="match status" value="1"/>
</dbReference>
<evidence type="ECO:0000313" key="5">
    <source>
        <dbReference type="EMBL" id="GAA4236416.1"/>
    </source>
</evidence>
<dbReference type="Pfam" id="PF02837">
    <property type="entry name" value="Glyco_hydro_2_N"/>
    <property type="match status" value="1"/>
</dbReference>
<protein>
    <recommendedName>
        <fullName evidence="4">Fibronectin type-III domain-containing protein</fullName>
    </recommendedName>
</protein>
<dbReference type="InterPro" id="IPR033803">
    <property type="entry name" value="CBD-like_Golvesin-Xly"/>
</dbReference>
<dbReference type="SUPFAM" id="SSF49303">
    <property type="entry name" value="beta-Galactosidase/glucuronidase domain"/>
    <property type="match status" value="1"/>
</dbReference>
<proteinExistence type="inferred from homology"/>
<dbReference type="Gene3D" id="3.20.20.80">
    <property type="entry name" value="Glycosidases"/>
    <property type="match status" value="1"/>
</dbReference>
<dbReference type="InterPro" id="IPR036156">
    <property type="entry name" value="Beta-gal/glucu_dom_sf"/>
</dbReference>
<organism evidence="5 6">
    <name type="scientific">Postechiella marina</name>
    <dbReference type="NCBI Taxonomy" id="943941"/>
    <lineage>
        <taxon>Bacteria</taxon>
        <taxon>Pseudomonadati</taxon>
        <taxon>Bacteroidota</taxon>
        <taxon>Flavobacteriia</taxon>
        <taxon>Flavobacteriales</taxon>
        <taxon>Flavobacteriaceae</taxon>
        <taxon>Postechiella</taxon>
    </lineage>
</organism>
<dbReference type="InterPro" id="IPR051913">
    <property type="entry name" value="GH2_Domain-Containing"/>
</dbReference>
<evidence type="ECO:0000256" key="3">
    <source>
        <dbReference type="ARBA" id="ARBA00023295"/>
    </source>
</evidence>
<dbReference type="Gene3D" id="2.60.120.260">
    <property type="entry name" value="Galactose-binding domain-like"/>
    <property type="match status" value="1"/>
</dbReference>
<dbReference type="SUPFAM" id="SSF49785">
    <property type="entry name" value="Galactose-binding domain-like"/>
    <property type="match status" value="1"/>
</dbReference>
<dbReference type="Pfam" id="PF00703">
    <property type="entry name" value="Glyco_hydro_2"/>
    <property type="match status" value="1"/>
</dbReference>
<dbReference type="Pfam" id="PF02836">
    <property type="entry name" value="Glyco_hydro_2_C"/>
    <property type="match status" value="1"/>
</dbReference>
<dbReference type="InterPro" id="IPR006102">
    <property type="entry name" value="Ig-like_GH2"/>
</dbReference>
<evidence type="ECO:0000256" key="1">
    <source>
        <dbReference type="ARBA" id="ARBA00007401"/>
    </source>
</evidence>
<dbReference type="RefSeq" id="WP_344788147.1">
    <property type="nucleotide sequence ID" value="NZ_BAABCA010000004.1"/>
</dbReference>
<evidence type="ECO:0000313" key="6">
    <source>
        <dbReference type="Proteomes" id="UP001501496"/>
    </source>
</evidence>
<reference evidence="6" key="1">
    <citation type="journal article" date="2019" name="Int. J. Syst. Evol. Microbiol.">
        <title>The Global Catalogue of Microorganisms (GCM) 10K type strain sequencing project: providing services to taxonomists for standard genome sequencing and annotation.</title>
        <authorList>
            <consortium name="The Broad Institute Genomics Platform"/>
            <consortium name="The Broad Institute Genome Sequencing Center for Infectious Disease"/>
            <person name="Wu L."/>
            <person name="Ma J."/>
        </authorList>
    </citation>
    <scope>NUCLEOTIDE SEQUENCE [LARGE SCALE GENOMIC DNA]</scope>
    <source>
        <strain evidence="6">JCM 17630</strain>
    </source>
</reference>
<comment type="similarity">
    <text evidence="1">Belongs to the glycosyl hydrolase 2 family.</text>
</comment>
<dbReference type="InterPro" id="IPR003961">
    <property type="entry name" value="FN3_dom"/>
</dbReference>
<feature type="domain" description="Fibronectin type-III" evidence="4">
    <location>
        <begin position="839"/>
        <end position="926"/>
    </location>
</feature>
<dbReference type="SUPFAM" id="SSF49265">
    <property type="entry name" value="Fibronectin type III"/>
    <property type="match status" value="1"/>
</dbReference>
<keyword evidence="3" id="KW-0326">Glycosidase</keyword>
<dbReference type="Gene3D" id="2.60.40.10">
    <property type="entry name" value="Immunoglobulins"/>
    <property type="match status" value="2"/>
</dbReference>
<dbReference type="InterPro" id="IPR013783">
    <property type="entry name" value="Ig-like_fold"/>
</dbReference>
<dbReference type="InterPro" id="IPR006103">
    <property type="entry name" value="Glyco_hydro_2_cat"/>
</dbReference>
<dbReference type="PANTHER" id="PTHR42732:SF1">
    <property type="entry name" value="BETA-MANNOSIDASE"/>
    <property type="match status" value="1"/>
</dbReference>
<dbReference type="Pfam" id="PF00041">
    <property type="entry name" value="fn3"/>
    <property type="match status" value="1"/>
</dbReference>
<name>A0ABP8CAC0_9FLAO</name>
<dbReference type="PROSITE" id="PS50853">
    <property type="entry name" value="FN3"/>
    <property type="match status" value="1"/>
</dbReference>
<dbReference type="PRINTS" id="PR00132">
    <property type="entry name" value="GLHYDRLASE2"/>
</dbReference>